<feature type="signal peptide" evidence="1">
    <location>
        <begin position="1"/>
        <end position="22"/>
    </location>
</feature>
<name>E9HY16_DAPPU</name>
<accession>E9HY16</accession>
<dbReference type="HOGENOM" id="CLU_2429309_0_0_1"/>
<evidence type="ECO:0000256" key="1">
    <source>
        <dbReference type="SAM" id="SignalP"/>
    </source>
</evidence>
<keyword evidence="3" id="KW-1185">Reference proteome</keyword>
<reference evidence="2 3" key="1">
    <citation type="journal article" date="2011" name="Science">
        <title>The ecoresponsive genome of Daphnia pulex.</title>
        <authorList>
            <person name="Colbourne J.K."/>
            <person name="Pfrender M.E."/>
            <person name="Gilbert D."/>
            <person name="Thomas W.K."/>
            <person name="Tucker A."/>
            <person name="Oakley T.H."/>
            <person name="Tokishita S."/>
            <person name="Aerts A."/>
            <person name="Arnold G.J."/>
            <person name="Basu M.K."/>
            <person name="Bauer D.J."/>
            <person name="Caceres C.E."/>
            <person name="Carmel L."/>
            <person name="Casola C."/>
            <person name="Choi J.H."/>
            <person name="Detter J.C."/>
            <person name="Dong Q."/>
            <person name="Dusheyko S."/>
            <person name="Eads B.D."/>
            <person name="Frohlich T."/>
            <person name="Geiler-Samerotte K.A."/>
            <person name="Gerlach D."/>
            <person name="Hatcher P."/>
            <person name="Jogdeo S."/>
            <person name="Krijgsveld J."/>
            <person name="Kriventseva E.V."/>
            <person name="Kultz D."/>
            <person name="Laforsch C."/>
            <person name="Lindquist E."/>
            <person name="Lopez J."/>
            <person name="Manak J.R."/>
            <person name="Muller J."/>
            <person name="Pangilinan J."/>
            <person name="Patwardhan R.P."/>
            <person name="Pitluck S."/>
            <person name="Pritham E.J."/>
            <person name="Rechtsteiner A."/>
            <person name="Rho M."/>
            <person name="Rogozin I.B."/>
            <person name="Sakarya O."/>
            <person name="Salamov A."/>
            <person name="Schaack S."/>
            <person name="Shapiro H."/>
            <person name="Shiga Y."/>
            <person name="Skalitzky C."/>
            <person name="Smith Z."/>
            <person name="Souvorov A."/>
            <person name="Sung W."/>
            <person name="Tang Z."/>
            <person name="Tsuchiya D."/>
            <person name="Tu H."/>
            <person name="Vos H."/>
            <person name="Wang M."/>
            <person name="Wolf Y.I."/>
            <person name="Yamagata H."/>
            <person name="Yamada T."/>
            <person name="Ye Y."/>
            <person name="Shaw J.R."/>
            <person name="Andrews J."/>
            <person name="Crease T.J."/>
            <person name="Tang H."/>
            <person name="Lucas S.M."/>
            <person name="Robertson H.M."/>
            <person name="Bork P."/>
            <person name="Koonin E.V."/>
            <person name="Zdobnov E.M."/>
            <person name="Grigoriev I.V."/>
            <person name="Lynch M."/>
            <person name="Boore J.L."/>
        </authorList>
    </citation>
    <scope>NUCLEOTIDE SEQUENCE [LARGE SCALE GENOMIC DNA]</scope>
</reference>
<feature type="chain" id="PRO_5003242138" evidence="1">
    <location>
        <begin position="23"/>
        <end position="91"/>
    </location>
</feature>
<dbReference type="KEGG" id="dpx:DAPPUDRAFT_307621"/>
<evidence type="ECO:0000313" key="2">
    <source>
        <dbReference type="EMBL" id="EFX63365.1"/>
    </source>
</evidence>
<proteinExistence type="predicted"/>
<dbReference type="AlphaFoldDB" id="E9HY16"/>
<keyword evidence="1" id="KW-0732">Signal</keyword>
<gene>
    <name evidence="2" type="ORF">DAPPUDRAFT_307621</name>
</gene>
<evidence type="ECO:0000313" key="3">
    <source>
        <dbReference type="Proteomes" id="UP000000305"/>
    </source>
</evidence>
<organism evidence="2 3">
    <name type="scientific">Daphnia pulex</name>
    <name type="common">Water flea</name>
    <dbReference type="NCBI Taxonomy" id="6669"/>
    <lineage>
        <taxon>Eukaryota</taxon>
        <taxon>Metazoa</taxon>
        <taxon>Ecdysozoa</taxon>
        <taxon>Arthropoda</taxon>
        <taxon>Crustacea</taxon>
        <taxon>Branchiopoda</taxon>
        <taxon>Diplostraca</taxon>
        <taxon>Cladocera</taxon>
        <taxon>Anomopoda</taxon>
        <taxon>Daphniidae</taxon>
        <taxon>Daphnia</taxon>
    </lineage>
</organism>
<dbReference type="InParanoid" id="E9HY16"/>
<sequence length="91" mass="10129">MSRPIPLNLLVLVLVVLALAVAAPLRQRRQLDPAMGGALTGYGIAKPFSIDYGIDSISNEIFLFCKWNQQEIYATDTATTMMALEEHIEYE</sequence>
<dbReference type="EMBL" id="GL733098">
    <property type="protein sequence ID" value="EFX63365.1"/>
    <property type="molecule type" value="Genomic_DNA"/>
</dbReference>
<dbReference type="Proteomes" id="UP000000305">
    <property type="component" value="Unassembled WGS sequence"/>
</dbReference>
<protein>
    <submittedName>
        <fullName evidence="2">Uncharacterized protein</fullName>
    </submittedName>
</protein>